<gene>
    <name evidence="13" type="ORF">Cfor_10754</name>
</gene>
<evidence type="ECO:0000256" key="3">
    <source>
        <dbReference type="ARBA" id="ARBA00022475"/>
    </source>
</evidence>
<comment type="caution">
    <text evidence="13">The sequence shown here is derived from an EMBL/GenBank/DDBJ whole genome shotgun (WGS) entry which is preliminary data.</text>
</comment>
<dbReference type="GO" id="GO:0004930">
    <property type="term" value="F:G protein-coupled receptor activity"/>
    <property type="evidence" value="ECO:0007669"/>
    <property type="project" value="UniProtKB-KW"/>
</dbReference>
<keyword evidence="3" id="KW-1003">Cell membrane</keyword>
<dbReference type="InterPro" id="IPR017452">
    <property type="entry name" value="GPCR_Rhodpsn_7TM"/>
</dbReference>
<keyword evidence="4 11" id="KW-0812">Transmembrane</keyword>
<keyword evidence="14" id="KW-1185">Reference proteome</keyword>
<dbReference type="Gene3D" id="1.20.1070.10">
    <property type="entry name" value="Rhodopsin 7-helix transmembrane proteins"/>
    <property type="match status" value="1"/>
</dbReference>
<evidence type="ECO:0000256" key="10">
    <source>
        <dbReference type="SAM" id="MobiDB-lite"/>
    </source>
</evidence>
<dbReference type="PRINTS" id="PR00237">
    <property type="entry name" value="GPCRRHODOPSN"/>
</dbReference>
<dbReference type="InParanoid" id="A0A6L2PPE0"/>
<feature type="domain" description="G-protein coupled receptors family 1 profile" evidence="12">
    <location>
        <begin position="79"/>
        <end position="356"/>
    </location>
</feature>
<dbReference type="InterPro" id="IPR050569">
    <property type="entry name" value="TAAR"/>
</dbReference>
<dbReference type="PANTHER" id="PTHR24249">
    <property type="entry name" value="HISTAMINE RECEPTOR-RELATED G-PROTEIN COUPLED RECEPTOR"/>
    <property type="match status" value="1"/>
</dbReference>
<feature type="transmembrane region" description="Helical" evidence="11">
    <location>
        <begin position="147"/>
        <end position="169"/>
    </location>
</feature>
<dbReference type="PROSITE" id="PS50262">
    <property type="entry name" value="G_PROTEIN_RECEP_F1_2"/>
    <property type="match status" value="1"/>
</dbReference>
<sequence>MELSTDATPRHMMTFWSPTEQPDTNTNSYSTWDQHGNDSSYLNHTNVTSNSNSNDQTIKMMYQYTVPALLSFCIISLAINIRILISIYWIRRPLSPTLHISLSLAGADAYTSLILATGLVVNSLLPVGLGIKFQNECFALFLETQRLGGVIVTVAHLLALACNHYLGILRPLHYLSIMTHRNTTICIVLLWVVPIAYFVVYFSSVDGEGFQSENCTTINFMLHLKFRAVFSALFFAPLLLMFIIYMHIFAIVRRHQGNRLQFSRHNQGSRHHSTNASSSSGSNSQQMTRSVKAIHTTLLILGSYIIGWMPAVLSYLLFCEDCLFHFNAFNKFAMFFVYTIVNLLVIFKTLLNPIIYAARMQEIKLLGRTITAFSVKRMTSSSHRTPTHYEITSKVTYEQDKNRRNKIRRVVTGHFTVCHNTTSPAPICRDATAPSTECTLARPPPVTATRRFKNCCRGRALAATTTPAGEETITGLTSERHTCMHRI</sequence>
<feature type="compositionally biased region" description="Low complexity" evidence="10">
    <location>
        <begin position="274"/>
        <end position="285"/>
    </location>
</feature>
<name>A0A6L2PPE0_COPFO</name>
<dbReference type="PANTHER" id="PTHR24249:SF418">
    <property type="entry name" value="G-PROTEIN COUPLED RECEPTORS FAMILY 1 PROFILE DOMAIN-CONTAINING PROTEIN"/>
    <property type="match status" value="1"/>
</dbReference>
<feature type="transmembrane region" description="Helical" evidence="11">
    <location>
        <begin position="335"/>
        <end position="358"/>
    </location>
</feature>
<dbReference type="CDD" id="cd00637">
    <property type="entry name" value="7tm_classA_rhodopsin-like"/>
    <property type="match status" value="1"/>
</dbReference>
<feature type="transmembrane region" description="Helical" evidence="11">
    <location>
        <begin position="228"/>
        <end position="252"/>
    </location>
</feature>
<feature type="transmembrane region" description="Helical" evidence="11">
    <location>
        <begin position="293"/>
        <end position="315"/>
    </location>
</feature>
<evidence type="ECO:0000259" key="12">
    <source>
        <dbReference type="PROSITE" id="PS50262"/>
    </source>
</evidence>
<dbReference type="Pfam" id="PF00001">
    <property type="entry name" value="7tm_1"/>
    <property type="match status" value="1"/>
</dbReference>
<evidence type="ECO:0000256" key="8">
    <source>
        <dbReference type="ARBA" id="ARBA00023170"/>
    </source>
</evidence>
<accession>A0A6L2PPE0</accession>
<evidence type="ECO:0000256" key="4">
    <source>
        <dbReference type="ARBA" id="ARBA00022692"/>
    </source>
</evidence>
<organism evidence="13 14">
    <name type="scientific">Coptotermes formosanus</name>
    <name type="common">Formosan subterranean termite</name>
    <dbReference type="NCBI Taxonomy" id="36987"/>
    <lineage>
        <taxon>Eukaryota</taxon>
        <taxon>Metazoa</taxon>
        <taxon>Ecdysozoa</taxon>
        <taxon>Arthropoda</taxon>
        <taxon>Hexapoda</taxon>
        <taxon>Insecta</taxon>
        <taxon>Pterygota</taxon>
        <taxon>Neoptera</taxon>
        <taxon>Polyneoptera</taxon>
        <taxon>Dictyoptera</taxon>
        <taxon>Blattodea</taxon>
        <taxon>Blattoidea</taxon>
        <taxon>Termitoidae</taxon>
        <taxon>Rhinotermitidae</taxon>
        <taxon>Coptotermes</taxon>
    </lineage>
</organism>
<evidence type="ECO:0000256" key="7">
    <source>
        <dbReference type="ARBA" id="ARBA00023136"/>
    </source>
</evidence>
<evidence type="ECO:0000256" key="1">
    <source>
        <dbReference type="ARBA" id="ARBA00004651"/>
    </source>
</evidence>
<keyword evidence="5 11" id="KW-1133">Transmembrane helix</keyword>
<dbReference type="EMBL" id="BLKM01008257">
    <property type="protein sequence ID" value="GFG33042.1"/>
    <property type="molecule type" value="Genomic_DNA"/>
</dbReference>
<comment type="subcellular location">
    <subcellularLocation>
        <location evidence="1">Cell membrane</location>
        <topology evidence="1">Multi-pass membrane protein</topology>
    </subcellularLocation>
</comment>
<comment type="similarity">
    <text evidence="2">Belongs to the G-protein coupled receptor 1 family.</text>
</comment>
<keyword evidence="9" id="KW-0807">Transducer</keyword>
<keyword evidence="7 11" id="KW-0472">Membrane</keyword>
<protein>
    <recommendedName>
        <fullName evidence="12">G-protein coupled receptors family 1 profile domain-containing protein</fullName>
    </recommendedName>
</protein>
<evidence type="ECO:0000313" key="13">
    <source>
        <dbReference type="EMBL" id="GFG33042.1"/>
    </source>
</evidence>
<dbReference type="GO" id="GO:0005886">
    <property type="term" value="C:plasma membrane"/>
    <property type="evidence" value="ECO:0007669"/>
    <property type="project" value="UniProtKB-SubCell"/>
</dbReference>
<dbReference type="SUPFAM" id="SSF81321">
    <property type="entry name" value="Family A G protein-coupled receptor-like"/>
    <property type="match status" value="1"/>
</dbReference>
<evidence type="ECO:0000313" key="14">
    <source>
        <dbReference type="Proteomes" id="UP000502823"/>
    </source>
</evidence>
<proteinExistence type="inferred from homology"/>
<feature type="transmembrane region" description="Helical" evidence="11">
    <location>
        <begin position="69"/>
        <end position="90"/>
    </location>
</feature>
<keyword evidence="8" id="KW-0675">Receptor</keyword>
<feature type="region of interest" description="Disordered" evidence="10">
    <location>
        <begin position="264"/>
        <end position="285"/>
    </location>
</feature>
<dbReference type="OrthoDB" id="9894375at2759"/>
<evidence type="ECO:0000256" key="9">
    <source>
        <dbReference type="ARBA" id="ARBA00023224"/>
    </source>
</evidence>
<dbReference type="Proteomes" id="UP000502823">
    <property type="component" value="Unassembled WGS sequence"/>
</dbReference>
<reference evidence="14" key="1">
    <citation type="submission" date="2020-01" db="EMBL/GenBank/DDBJ databases">
        <title>Draft genome sequence of the Termite Coptotermes fromosanus.</title>
        <authorList>
            <person name="Itakura S."/>
            <person name="Yosikawa Y."/>
            <person name="Umezawa K."/>
        </authorList>
    </citation>
    <scope>NUCLEOTIDE SEQUENCE [LARGE SCALE GENOMIC DNA]</scope>
</reference>
<dbReference type="InterPro" id="IPR000276">
    <property type="entry name" value="GPCR_Rhodpsn"/>
</dbReference>
<evidence type="ECO:0000256" key="5">
    <source>
        <dbReference type="ARBA" id="ARBA00022989"/>
    </source>
</evidence>
<evidence type="ECO:0000256" key="11">
    <source>
        <dbReference type="SAM" id="Phobius"/>
    </source>
</evidence>
<feature type="transmembrane region" description="Helical" evidence="11">
    <location>
        <begin position="181"/>
        <end position="202"/>
    </location>
</feature>
<keyword evidence="6" id="KW-0297">G-protein coupled receptor</keyword>
<evidence type="ECO:0000256" key="2">
    <source>
        <dbReference type="ARBA" id="ARBA00010663"/>
    </source>
</evidence>
<evidence type="ECO:0000256" key="6">
    <source>
        <dbReference type="ARBA" id="ARBA00023040"/>
    </source>
</evidence>
<dbReference type="AlphaFoldDB" id="A0A6L2PPE0"/>